<accession>A0A839ITM1</accession>
<feature type="domain" description="Solute-binding protein family 3/N-terminal" evidence="4">
    <location>
        <begin position="18"/>
        <end position="243"/>
    </location>
</feature>
<evidence type="ECO:0000259" key="4">
    <source>
        <dbReference type="SMART" id="SM00062"/>
    </source>
</evidence>
<reference evidence="5 6" key="1">
    <citation type="submission" date="2020-08" db="EMBL/GenBank/DDBJ databases">
        <title>Oceanospirillum sp. nov. isolated from marine sediment.</title>
        <authorList>
            <person name="Ji X."/>
        </authorList>
    </citation>
    <scope>NUCLEOTIDE SEQUENCE [LARGE SCALE GENOMIC DNA]</scope>
    <source>
        <strain evidence="5 6">D5</strain>
    </source>
</reference>
<organism evidence="5 6">
    <name type="scientific">Oceanospirillum sediminis</name>
    <dbReference type="NCBI Taxonomy" id="2760088"/>
    <lineage>
        <taxon>Bacteria</taxon>
        <taxon>Pseudomonadati</taxon>
        <taxon>Pseudomonadota</taxon>
        <taxon>Gammaproteobacteria</taxon>
        <taxon>Oceanospirillales</taxon>
        <taxon>Oceanospirillaceae</taxon>
        <taxon>Oceanospirillum</taxon>
    </lineage>
</organism>
<feature type="signal peptide" evidence="3">
    <location>
        <begin position="1"/>
        <end position="18"/>
    </location>
</feature>
<evidence type="ECO:0000256" key="3">
    <source>
        <dbReference type="SAM" id="SignalP"/>
    </source>
</evidence>
<proteinExistence type="inferred from homology"/>
<protein>
    <submittedName>
        <fullName evidence="5">Amino acid ABC transporter substrate-binding protein</fullName>
    </submittedName>
</protein>
<evidence type="ECO:0000313" key="5">
    <source>
        <dbReference type="EMBL" id="MBB1488030.1"/>
    </source>
</evidence>
<dbReference type="EMBL" id="JACJFM010000022">
    <property type="protein sequence ID" value="MBB1488030.1"/>
    <property type="molecule type" value="Genomic_DNA"/>
</dbReference>
<dbReference type="Proteomes" id="UP000565262">
    <property type="component" value="Unassembled WGS sequence"/>
</dbReference>
<evidence type="ECO:0000256" key="1">
    <source>
        <dbReference type="ARBA" id="ARBA00010333"/>
    </source>
</evidence>
<dbReference type="SUPFAM" id="SSF53850">
    <property type="entry name" value="Periplasmic binding protein-like II"/>
    <property type="match status" value="1"/>
</dbReference>
<keyword evidence="2 3" id="KW-0732">Signal</keyword>
<dbReference type="SMART" id="SM00062">
    <property type="entry name" value="PBPb"/>
    <property type="match status" value="1"/>
</dbReference>
<dbReference type="RefSeq" id="WP_182809807.1">
    <property type="nucleotide sequence ID" value="NZ_JACJFM010000022.1"/>
</dbReference>
<comment type="caution">
    <text evidence="5">The sequence shown here is derived from an EMBL/GenBank/DDBJ whole genome shotgun (WGS) entry which is preliminary data.</text>
</comment>
<dbReference type="PANTHER" id="PTHR35936">
    <property type="entry name" value="MEMBRANE-BOUND LYTIC MUREIN TRANSGLYCOSYLASE F"/>
    <property type="match status" value="1"/>
</dbReference>
<dbReference type="Gene3D" id="3.40.190.10">
    <property type="entry name" value="Periplasmic binding protein-like II"/>
    <property type="match status" value="2"/>
</dbReference>
<gene>
    <name evidence="5" type="ORF">H4O21_15595</name>
</gene>
<evidence type="ECO:0000313" key="6">
    <source>
        <dbReference type="Proteomes" id="UP000565262"/>
    </source>
</evidence>
<dbReference type="Pfam" id="PF00497">
    <property type="entry name" value="SBP_bac_3"/>
    <property type="match status" value="1"/>
</dbReference>
<comment type="similarity">
    <text evidence="1">Belongs to the bacterial solute-binding protein 3 family.</text>
</comment>
<evidence type="ECO:0000256" key="2">
    <source>
        <dbReference type="ARBA" id="ARBA00022729"/>
    </source>
</evidence>
<dbReference type="InterPro" id="IPR001638">
    <property type="entry name" value="Solute-binding_3/MltF_N"/>
</dbReference>
<name>A0A839ITM1_9GAMM</name>
<feature type="chain" id="PRO_5032552510" evidence="3">
    <location>
        <begin position="19"/>
        <end position="251"/>
    </location>
</feature>
<dbReference type="PANTHER" id="PTHR35936:SF25">
    <property type="entry name" value="ABC TRANSPORTER SUBSTRATE-BINDING PROTEIN"/>
    <property type="match status" value="1"/>
</dbReference>
<sequence length="251" mass="28638">MWKKLLLILFILSVRANASTVTLVSSDWPPYTGPNLKNNGFTAEIIKQALAYSGITSHFIYMPWKRAMESARAGEVDALYSAYYSYERAASYLLTEPYISSELMFAVHKDSALSGYNELADLVQYRIGVVRGYVNNQEFDQADYLNKEEVTNDQLNLKKLMGRRVDLIVIDKYVALHLLSSMNYPENSIRFLDKPLDMKPVYVMFSRENIQSPARVEAFNRGLQAIKAAGIYQKILKMYGFSVQPEAVDNH</sequence>
<dbReference type="AlphaFoldDB" id="A0A839ITM1"/>
<keyword evidence="6" id="KW-1185">Reference proteome</keyword>